<dbReference type="EMBL" id="VLKM01000012">
    <property type="protein sequence ID" value="TWH92403.1"/>
    <property type="molecule type" value="Genomic_DNA"/>
</dbReference>
<dbReference type="SUPFAM" id="SSF49265">
    <property type="entry name" value="Fibronectin type III"/>
    <property type="match status" value="1"/>
</dbReference>
<evidence type="ECO:0000256" key="3">
    <source>
        <dbReference type="ARBA" id="ARBA00022801"/>
    </source>
</evidence>
<dbReference type="NCBIfam" id="TIGR04183">
    <property type="entry name" value="Por_Secre_tail"/>
    <property type="match status" value="1"/>
</dbReference>
<dbReference type="Proteomes" id="UP000315312">
    <property type="component" value="Unassembled WGS sequence"/>
</dbReference>
<dbReference type="Pfam" id="PF18962">
    <property type="entry name" value="Por_Secre_tail"/>
    <property type="match status" value="1"/>
</dbReference>
<feature type="chain" id="PRO_5022893761" evidence="4">
    <location>
        <begin position="20"/>
        <end position="1104"/>
    </location>
</feature>
<dbReference type="Gene3D" id="3.40.390.10">
    <property type="entry name" value="Collagenase (Catalytic Domain)"/>
    <property type="match status" value="1"/>
</dbReference>
<dbReference type="InterPro" id="IPR003961">
    <property type="entry name" value="FN3_dom"/>
</dbReference>
<feature type="domain" description="Fibronectin type-III" evidence="5">
    <location>
        <begin position="778"/>
        <end position="867"/>
    </location>
</feature>
<dbReference type="InterPro" id="IPR013783">
    <property type="entry name" value="Ig-like_fold"/>
</dbReference>
<evidence type="ECO:0000256" key="2">
    <source>
        <dbReference type="ARBA" id="ARBA00022729"/>
    </source>
</evidence>
<evidence type="ECO:0000259" key="5">
    <source>
        <dbReference type="PROSITE" id="PS50853"/>
    </source>
</evidence>
<organism evidence="7 8">
    <name type="scientific">Flavobacterium cheniae</name>
    <dbReference type="NCBI Taxonomy" id="295428"/>
    <lineage>
        <taxon>Bacteria</taxon>
        <taxon>Pseudomonadati</taxon>
        <taxon>Bacteroidota</taxon>
        <taxon>Flavobacteriia</taxon>
        <taxon>Flavobacteriales</taxon>
        <taxon>Flavobacteriaceae</taxon>
        <taxon>Flavobacterium</taxon>
    </lineage>
</organism>
<feature type="domain" description="P/Homo B" evidence="6">
    <location>
        <begin position="868"/>
        <end position="1018"/>
    </location>
</feature>
<keyword evidence="8" id="KW-1185">Reference proteome</keyword>
<sequence>MKKLLLIVVLVFSSFVLKAQNKSLWQQIDENSIENQPKVKRASFPQEYKLWKLDLQNLKNQLRNAPVRGEFHGISNVIIQLPNADGQLESFRVLETPIMEPGLAVKFPTIKSYVGKGIDDVTATARFSVTEFGLHSMTLSAGKSTAFIDPFTEDTQNYIIYNRESLIGDGQSFECLTSEGAHLPSLETDRRANAMFRADTDDRVLRTYRLAQSCTAEYGNLFRGNTADPVATQKARVQAQMAITMTRVNGVYENDLAITMIFVANNDAVIYIGATNSDPWNGEFNNQTGVTIDANIGFNNYDIGHNFNTSGGGNAGCIGCVCSTSNDPFGGFHKGTGMTGRANPTGDPFDIDYVAHEMGHQFGGYHTQSSSGCRSGSGLTEVEPGSGSTIMAYAGICNTNVQGASDAYFAYVNIRDIMENVKFGVSQPTLPMTNLTNNPPTANAGRDYVIPRSTAFMLVGQGTDPESDPVTYTWEQNDPQNPNTTAAPVATRVAGPMFRSIWGTSSPIRYMPSMATVLTGATSNTWEVCPSVARDLNFSLTVRDNNSGVGQAATDEMKVTVDGVAGPFVVNVPNTVVSWQAGTNQNVTWNVAGTDVNGVNAKFVDIYLSTNGGTSFPILLASKVPNDGTETITVPNNAGTTNRIMVKGWDNIFFDVSNTNFTITAPASTMAISFNGLEGEQNKAICQGSSVSYTIKYDALAGFSGLTTFSVTGNPPGTTVVFSPASISASGNVTMTVSNTTGVTPGFYRLNVTATSGAVTKTAPFYFDLLSSNFAATTLSSPANNSVGQGISLNLTWVADSNATSYDVQVATDLAFTNVISSGNSTTTSYAVSGLLEGTTYYWRVLPKNSACSGTFSPEYRFTTGVVSCPGTVASTNVPLTIPTTANVTINSTLNIPSGGVISDVNITMNVSHTWINDMTATLISPSGTQVQLFAQPCTSASILNINATFDDSGSNVVCGTNPGISGTVRSSQLLSAFNGQSSTGTWTLRILDSFNQDGGSLNSWSLNICTIQPLSIDDNEIKISDLIIYPNPNNGNFNIQFASNSGEIKVNVHDIRGREIYSKSYTNSGLFNENLQLSNVQSGVYLVTVQDGARKEIKKIVVQ</sequence>
<dbReference type="Pfam" id="PF01483">
    <property type="entry name" value="P_proprotein"/>
    <property type="match status" value="1"/>
</dbReference>
<dbReference type="PROSITE" id="PS50853">
    <property type="entry name" value="FN3"/>
    <property type="match status" value="1"/>
</dbReference>
<gene>
    <name evidence="7" type="ORF">IP97_02446</name>
</gene>
<dbReference type="InterPro" id="IPR036116">
    <property type="entry name" value="FN3_sf"/>
</dbReference>
<protein>
    <submittedName>
        <fullName evidence="7">Putative secreted protein (Por secretion system target)</fullName>
    </submittedName>
</protein>
<dbReference type="GO" id="GO:0008237">
    <property type="term" value="F:metallopeptidase activity"/>
    <property type="evidence" value="ECO:0007669"/>
    <property type="project" value="InterPro"/>
</dbReference>
<evidence type="ECO:0000259" key="6">
    <source>
        <dbReference type="PROSITE" id="PS51829"/>
    </source>
</evidence>
<comment type="caution">
    <text evidence="7">The sequence shown here is derived from an EMBL/GenBank/DDBJ whole genome shotgun (WGS) entry which is preliminary data.</text>
</comment>
<evidence type="ECO:0000256" key="1">
    <source>
        <dbReference type="ARBA" id="ARBA00022670"/>
    </source>
</evidence>
<reference evidence="7 8" key="1">
    <citation type="journal article" date="2015" name="Stand. Genomic Sci.">
        <title>Genomic Encyclopedia of Bacterial and Archaeal Type Strains, Phase III: the genomes of soil and plant-associated and newly described type strains.</title>
        <authorList>
            <person name="Whitman W.B."/>
            <person name="Woyke T."/>
            <person name="Klenk H.P."/>
            <person name="Zhou Y."/>
            <person name="Lilburn T.G."/>
            <person name="Beck B.J."/>
            <person name="De Vos P."/>
            <person name="Vandamme P."/>
            <person name="Eisen J.A."/>
            <person name="Garrity G."/>
            <person name="Hugenholtz P."/>
            <person name="Kyrpides N.C."/>
        </authorList>
    </citation>
    <scope>NUCLEOTIDE SEQUENCE [LARGE SCALE GENOMIC DNA]</scope>
    <source>
        <strain evidence="7 8">CGMCC 1.6844</strain>
    </source>
</reference>
<dbReference type="CDD" id="cd00063">
    <property type="entry name" value="FN3"/>
    <property type="match status" value="1"/>
</dbReference>
<name>A0A562KAZ9_9FLAO</name>
<keyword evidence="2 4" id="KW-0732">Signal</keyword>
<evidence type="ECO:0000256" key="4">
    <source>
        <dbReference type="SAM" id="SignalP"/>
    </source>
</evidence>
<dbReference type="AlphaFoldDB" id="A0A562KAZ9"/>
<evidence type="ECO:0000313" key="8">
    <source>
        <dbReference type="Proteomes" id="UP000315312"/>
    </source>
</evidence>
<evidence type="ECO:0000313" key="7">
    <source>
        <dbReference type="EMBL" id="TWH92403.1"/>
    </source>
</evidence>
<dbReference type="GO" id="GO:0006508">
    <property type="term" value="P:proteolysis"/>
    <property type="evidence" value="ECO:0007669"/>
    <property type="project" value="UniProtKB-KW"/>
</dbReference>
<feature type="signal peptide" evidence="4">
    <location>
        <begin position="1"/>
        <end position="19"/>
    </location>
</feature>
<keyword evidence="3" id="KW-0378">Hydrolase</keyword>
<dbReference type="PROSITE" id="PS51829">
    <property type="entry name" value="P_HOMO_B"/>
    <property type="match status" value="1"/>
</dbReference>
<accession>A0A562KAZ9</accession>
<dbReference type="InterPro" id="IPR026444">
    <property type="entry name" value="Secre_tail"/>
</dbReference>
<dbReference type="InterPro" id="IPR024079">
    <property type="entry name" value="MetalloPept_cat_dom_sf"/>
</dbReference>
<dbReference type="RefSeq" id="WP_133609340.1">
    <property type="nucleotide sequence ID" value="NZ_SNZC01000002.1"/>
</dbReference>
<dbReference type="InterPro" id="IPR002884">
    <property type="entry name" value="P_dom"/>
</dbReference>
<dbReference type="Gene3D" id="2.60.120.260">
    <property type="entry name" value="Galactose-binding domain-like"/>
    <property type="match status" value="1"/>
</dbReference>
<dbReference type="Pfam" id="PF13583">
    <property type="entry name" value="Reprolysin_4"/>
    <property type="match status" value="1"/>
</dbReference>
<dbReference type="OrthoDB" id="9792152at2"/>
<dbReference type="InterPro" id="IPR008979">
    <property type="entry name" value="Galactose-bd-like_sf"/>
</dbReference>
<dbReference type="SUPFAM" id="SSF49785">
    <property type="entry name" value="Galactose-binding domain-like"/>
    <property type="match status" value="1"/>
</dbReference>
<dbReference type="SUPFAM" id="SSF55486">
    <property type="entry name" value="Metalloproteases ('zincins'), catalytic domain"/>
    <property type="match status" value="1"/>
</dbReference>
<keyword evidence="1" id="KW-0645">Protease</keyword>
<proteinExistence type="predicted"/>
<dbReference type="GO" id="GO:0004252">
    <property type="term" value="F:serine-type endopeptidase activity"/>
    <property type="evidence" value="ECO:0007669"/>
    <property type="project" value="InterPro"/>
</dbReference>
<dbReference type="Gene3D" id="2.60.40.10">
    <property type="entry name" value="Immunoglobulins"/>
    <property type="match status" value="2"/>
</dbReference>